<gene>
    <name evidence="1" type="ORF">EPI10_023588</name>
</gene>
<sequence length="78" mass="9262">MGLFLSMAWQKKIGWKFYILDVKTINSKAILKTCYNVEAIVANTYTRKMFLEFQKELFFSQSLKIVKLNENGVKRYIE</sequence>
<organism evidence="1 2">
    <name type="scientific">Gossypium australe</name>
    <dbReference type="NCBI Taxonomy" id="47621"/>
    <lineage>
        <taxon>Eukaryota</taxon>
        <taxon>Viridiplantae</taxon>
        <taxon>Streptophyta</taxon>
        <taxon>Embryophyta</taxon>
        <taxon>Tracheophyta</taxon>
        <taxon>Spermatophyta</taxon>
        <taxon>Magnoliopsida</taxon>
        <taxon>eudicotyledons</taxon>
        <taxon>Gunneridae</taxon>
        <taxon>Pentapetalae</taxon>
        <taxon>rosids</taxon>
        <taxon>malvids</taxon>
        <taxon>Malvales</taxon>
        <taxon>Malvaceae</taxon>
        <taxon>Malvoideae</taxon>
        <taxon>Gossypium</taxon>
    </lineage>
</organism>
<proteinExistence type="predicted"/>
<keyword evidence="1" id="KW-0808">Transferase</keyword>
<protein>
    <submittedName>
        <fullName evidence="1">Cysteine-rich receptor-like protein kinase</fullName>
    </submittedName>
</protein>
<keyword evidence="1" id="KW-0418">Kinase</keyword>
<comment type="caution">
    <text evidence="1">The sequence shown here is derived from an EMBL/GenBank/DDBJ whole genome shotgun (WGS) entry which is preliminary data.</text>
</comment>
<dbReference type="OrthoDB" id="1572185at2759"/>
<dbReference type="Proteomes" id="UP000325315">
    <property type="component" value="Unassembled WGS sequence"/>
</dbReference>
<dbReference type="EMBL" id="SMMG02000005">
    <property type="protein sequence ID" value="KAA3473186.1"/>
    <property type="molecule type" value="Genomic_DNA"/>
</dbReference>
<accession>A0A5B6VVF9</accession>
<keyword evidence="1" id="KW-0675">Receptor</keyword>
<dbReference type="GO" id="GO:0016301">
    <property type="term" value="F:kinase activity"/>
    <property type="evidence" value="ECO:0007669"/>
    <property type="project" value="UniProtKB-KW"/>
</dbReference>
<name>A0A5B6VVF9_9ROSI</name>
<keyword evidence="2" id="KW-1185">Reference proteome</keyword>
<evidence type="ECO:0000313" key="1">
    <source>
        <dbReference type="EMBL" id="KAA3473186.1"/>
    </source>
</evidence>
<reference evidence="2" key="1">
    <citation type="journal article" date="2019" name="Plant Biotechnol. J.">
        <title>Genome sequencing of the Australian wild diploid species Gossypium australe highlights disease resistance and delayed gland morphogenesis.</title>
        <authorList>
            <person name="Cai Y."/>
            <person name="Cai X."/>
            <person name="Wang Q."/>
            <person name="Wang P."/>
            <person name="Zhang Y."/>
            <person name="Cai C."/>
            <person name="Xu Y."/>
            <person name="Wang K."/>
            <person name="Zhou Z."/>
            <person name="Wang C."/>
            <person name="Geng S."/>
            <person name="Li B."/>
            <person name="Dong Q."/>
            <person name="Hou Y."/>
            <person name="Wang H."/>
            <person name="Ai P."/>
            <person name="Liu Z."/>
            <person name="Yi F."/>
            <person name="Sun M."/>
            <person name="An G."/>
            <person name="Cheng J."/>
            <person name="Zhang Y."/>
            <person name="Shi Q."/>
            <person name="Xie Y."/>
            <person name="Shi X."/>
            <person name="Chang Y."/>
            <person name="Huang F."/>
            <person name="Chen Y."/>
            <person name="Hong S."/>
            <person name="Mi L."/>
            <person name="Sun Q."/>
            <person name="Zhang L."/>
            <person name="Zhou B."/>
            <person name="Peng R."/>
            <person name="Zhang X."/>
            <person name="Liu F."/>
        </authorList>
    </citation>
    <scope>NUCLEOTIDE SEQUENCE [LARGE SCALE GENOMIC DNA]</scope>
    <source>
        <strain evidence="2">cv. PA1801</strain>
    </source>
</reference>
<evidence type="ECO:0000313" key="2">
    <source>
        <dbReference type="Proteomes" id="UP000325315"/>
    </source>
</evidence>
<dbReference type="AlphaFoldDB" id="A0A5B6VVF9"/>